<dbReference type="Proteomes" id="UP000030151">
    <property type="component" value="Unassembled WGS sequence"/>
</dbReference>
<organism evidence="2 3">
    <name type="scientific">Metarhizium robertsii</name>
    <dbReference type="NCBI Taxonomy" id="568076"/>
    <lineage>
        <taxon>Eukaryota</taxon>
        <taxon>Fungi</taxon>
        <taxon>Dikarya</taxon>
        <taxon>Ascomycota</taxon>
        <taxon>Pezizomycotina</taxon>
        <taxon>Sordariomycetes</taxon>
        <taxon>Hypocreomycetidae</taxon>
        <taxon>Hypocreales</taxon>
        <taxon>Clavicipitaceae</taxon>
        <taxon>Metarhizium</taxon>
    </lineage>
</organism>
<dbReference type="OrthoDB" id="4933568at2759"/>
<gene>
    <name evidence="2" type="ORF">X797_010241</name>
</gene>
<dbReference type="HOGENOM" id="CLU_002639_5_3_1"/>
<dbReference type="PANTHER" id="PTHR33112:SF10">
    <property type="entry name" value="TOL"/>
    <property type="match status" value="1"/>
</dbReference>
<feature type="domain" description="Heterokaryon incompatibility" evidence="1">
    <location>
        <begin position="68"/>
        <end position="217"/>
    </location>
</feature>
<evidence type="ECO:0000313" key="2">
    <source>
        <dbReference type="EMBL" id="EXU96697.1"/>
    </source>
</evidence>
<reference evidence="2 3" key="1">
    <citation type="submission" date="2014-02" db="EMBL/GenBank/DDBJ databases">
        <title>The genome sequence of the entomopathogenic fungus Metarhizium robertsii ARSEF 2575.</title>
        <authorList>
            <person name="Giuliano Garisto Donzelli B."/>
            <person name="Roe B.A."/>
            <person name="Macmil S.L."/>
            <person name="Krasnoff S.B."/>
            <person name="Gibson D.M."/>
        </authorList>
    </citation>
    <scope>NUCLEOTIDE SEQUENCE [LARGE SCALE GENOMIC DNA]</scope>
    <source>
        <strain evidence="2 3">ARSEF 2575</strain>
    </source>
</reference>
<evidence type="ECO:0000313" key="3">
    <source>
        <dbReference type="Proteomes" id="UP000030151"/>
    </source>
</evidence>
<dbReference type="eggNOG" id="ENOG502SIXF">
    <property type="taxonomic scope" value="Eukaryota"/>
</dbReference>
<accession>A0A014N970</accession>
<dbReference type="PANTHER" id="PTHR33112">
    <property type="entry name" value="DOMAIN PROTEIN, PUTATIVE-RELATED"/>
    <property type="match status" value="1"/>
</dbReference>
<proteinExistence type="predicted"/>
<protein>
    <submittedName>
        <fullName evidence="2">Heterokaryon incompatibility protein</fullName>
    </submittedName>
</protein>
<dbReference type="AlphaFoldDB" id="A0A014N970"/>
<dbReference type="EMBL" id="JELW01000046">
    <property type="protein sequence ID" value="EXU96697.1"/>
    <property type="molecule type" value="Genomic_DNA"/>
</dbReference>
<dbReference type="Pfam" id="PF06985">
    <property type="entry name" value="HET"/>
    <property type="match status" value="1"/>
</dbReference>
<evidence type="ECO:0000259" key="1">
    <source>
        <dbReference type="Pfam" id="PF06985"/>
    </source>
</evidence>
<sequence>MEPQTSSLSTLDLALRWTLNCHERHLECRQLRTKEAWRPTRLINIGIKGDTKWKLDLLPDKLQHTPVYMTLSYRWGLNANLQLLTTNINSFQEGRPIDDLPSTFRDAISIAQRFAVRFLWIDALCIVQDSRADWEREATTMGRVYANALCNIAAALSDSPDGGLFRTRDPEELRPGLVRAVVNSNKPPKTYYVFDDAYASRQLFSSALLQRGWVFQERLLCPRVLYFTEEQVFWECFVEQKCEAFPYGIPGSVSSKKRDMSNIIYSTQGHNAMSQQGCSISPQGLKTWNNLVQEYSRCEFTKTSDKLFALAGLASIFRDWSRDEYIAGLWKSNLAIQLCYSVWETKLKHPSEYRAPSWSWASLDEHIQFPGSLERATAHISILAANSRQSLTIRGHLSQATFEPKAQHLDGNVVLSINGRHVNACINPDTVDIKTQEVGMLTILTLLSYSTAERGAENPIEVECLVLEPVLTTATETYRRIGILNTYMREGLASLGVCIQKDNSGTLMDVTLSDVNLI</sequence>
<dbReference type="InterPro" id="IPR010730">
    <property type="entry name" value="HET"/>
</dbReference>
<comment type="caution">
    <text evidence="2">The sequence shown here is derived from an EMBL/GenBank/DDBJ whole genome shotgun (WGS) entry which is preliminary data.</text>
</comment>
<name>A0A014N970_9HYPO</name>